<reference evidence="2" key="2">
    <citation type="submission" date="2020-06" db="EMBL/GenBank/DDBJ databases">
        <authorList>
            <person name="Sheffer M."/>
        </authorList>
    </citation>
    <scope>NUCLEOTIDE SEQUENCE</scope>
</reference>
<organism evidence="2 3">
    <name type="scientific">Argiope bruennichi</name>
    <name type="common">Wasp spider</name>
    <name type="synonym">Aranea bruennichi</name>
    <dbReference type="NCBI Taxonomy" id="94029"/>
    <lineage>
        <taxon>Eukaryota</taxon>
        <taxon>Metazoa</taxon>
        <taxon>Ecdysozoa</taxon>
        <taxon>Arthropoda</taxon>
        <taxon>Chelicerata</taxon>
        <taxon>Arachnida</taxon>
        <taxon>Araneae</taxon>
        <taxon>Araneomorphae</taxon>
        <taxon>Entelegynae</taxon>
        <taxon>Araneoidea</taxon>
        <taxon>Araneidae</taxon>
        <taxon>Argiope</taxon>
    </lineage>
</organism>
<dbReference type="Proteomes" id="UP000807504">
    <property type="component" value="Unassembled WGS sequence"/>
</dbReference>
<evidence type="ECO:0000256" key="1">
    <source>
        <dbReference type="SAM" id="MobiDB-lite"/>
    </source>
</evidence>
<sequence length="132" mass="15402">MDYVFTRSSRPSWACSVALHHCVTLAGACRFVTIPTILQEQKAQMRLHVGKKAKQRPNPGTQKDRSERRDQETNPSQKEGLQHSGTKRKKRDSETHIPSPSPQGGIIERKRWDRANREERKEFRQRKKKEDN</sequence>
<dbReference type="AlphaFoldDB" id="A0A8T0E3R2"/>
<feature type="compositionally biased region" description="Basic and acidic residues" evidence="1">
    <location>
        <begin position="107"/>
        <end position="132"/>
    </location>
</feature>
<evidence type="ECO:0000313" key="3">
    <source>
        <dbReference type="Proteomes" id="UP000807504"/>
    </source>
</evidence>
<evidence type="ECO:0000313" key="2">
    <source>
        <dbReference type="EMBL" id="KAF8766529.1"/>
    </source>
</evidence>
<comment type="caution">
    <text evidence="2">The sequence shown here is derived from an EMBL/GenBank/DDBJ whole genome shotgun (WGS) entry which is preliminary data.</text>
</comment>
<keyword evidence="3" id="KW-1185">Reference proteome</keyword>
<accession>A0A8T0E3R2</accession>
<name>A0A8T0E3R2_ARGBR</name>
<feature type="region of interest" description="Disordered" evidence="1">
    <location>
        <begin position="45"/>
        <end position="132"/>
    </location>
</feature>
<dbReference type="EMBL" id="JABXBU010002230">
    <property type="protein sequence ID" value="KAF8766529.1"/>
    <property type="molecule type" value="Genomic_DNA"/>
</dbReference>
<reference evidence="2" key="1">
    <citation type="journal article" date="2020" name="bioRxiv">
        <title>Chromosome-level reference genome of the European wasp spider Argiope bruennichi: a resource for studies on range expansion and evolutionary adaptation.</title>
        <authorList>
            <person name="Sheffer M.M."/>
            <person name="Hoppe A."/>
            <person name="Krehenwinkel H."/>
            <person name="Uhl G."/>
            <person name="Kuss A.W."/>
            <person name="Jensen L."/>
            <person name="Jensen C."/>
            <person name="Gillespie R.G."/>
            <person name="Hoff K.J."/>
            <person name="Prost S."/>
        </authorList>
    </citation>
    <scope>NUCLEOTIDE SEQUENCE</scope>
</reference>
<feature type="compositionally biased region" description="Basic and acidic residues" evidence="1">
    <location>
        <begin position="62"/>
        <end position="72"/>
    </location>
</feature>
<proteinExistence type="predicted"/>
<gene>
    <name evidence="2" type="ORF">HNY73_019582</name>
</gene>
<dbReference type="PROSITE" id="PS51257">
    <property type="entry name" value="PROKAR_LIPOPROTEIN"/>
    <property type="match status" value="1"/>
</dbReference>
<protein>
    <submittedName>
        <fullName evidence="2">Uncharacterized protein</fullName>
    </submittedName>
</protein>